<evidence type="ECO:0000313" key="1">
    <source>
        <dbReference type="EMBL" id="CUS21391.1"/>
    </source>
</evidence>
<dbReference type="EMBL" id="LN890565">
    <property type="protein sequence ID" value="CUS21391.1"/>
    <property type="molecule type" value="Genomic_DNA"/>
</dbReference>
<proteinExistence type="predicted"/>
<dbReference type="SUPFAM" id="SSF64356">
    <property type="entry name" value="SNARE-like"/>
    <property type="match status" value="1"/>
</dbReference>
<evidence type="ECO:0000313" key="2">
    <source>
        <dbReference type="Proteomes" id="UP000236544"/>
    </source>
</evidence>
<name>A0A0P1KYJ7_9SACH</name>
<dbReference type="GO" id="GO:0006888">
    <property type="term" value="P:endoplasmic reticulum to Golgi vesicle-mediated transport"/>
    <property type="evidence" value="ECO:0007669"/>
    <property type="project" value="InterPro"/>
</dbReference>
<dbReference type="Pfam" id="PF04628">
    <property type="entry name" value="Sedlin_N"/>
    <property type="match status" value="1"/>
</dbReference>
<reference evidence="2" key="1">
    <citation type="submission" date="2015-10" db="EMBL/GenBank/DDBJ databases">
        <authorList>
            <person name="Devillers H."/>
        </authorList>
    </citation>
    <scope>NUCLEOTIDE SEQUENCE [LARGE SCALE GENOMIC DNA]</scope>
</reference>
<sequence length="141" mass="16463">MTEVKPCFISLIDDGDRPLLIHVVESANNEIDNVLKFNSFSNMALDYLESDLFEWMSSNQENRDIKNLFQLEGVSVYGKLIKQTCLKIVIGFSSELECKDELILHYFNEVSKLYVKCKFNPFVTSNDELKEHLHKKFAERF</sequence>
<dbReference type="Proteomes" id="UP000236544">
    <property type="component" value="Unassembled WGS sequence"/>
</dbReference>
<keyword evidence="2" id="KW-1185">Reference proteome</keyword>
<dbReference type="Gene3D" id="3.30.450.70">
    <property type="match status" value="1"/>
</dbReference>
<dbReference type="AlphaFoldDB" id="A0A0P1KYJ7"/>
<accession>A0A0P1KYJ7</accession>
<dbReference type="InterPro" id="IPR011012">
    <property type="entry name" value="Longin-like_dom_sf"/>
</dbReference>
<dbReference type="InterPro" id="IPR006722">
    <property type="entry name" value="Sedlin"/>
</dbReference>
<organism evidence="1 2">
    <name type="scientific">Lachancea quebecensis</name>
    <dbReference type="NCBI Taxonomy" id="1654605"/>
    <lineage>
        <taxon>Eukaryota</taxon>
        <taxon>Fungi</taxon>
        <taxon>Dikarya</taxon>
        <taxon>Ascomycota</taxon>
        <taxon>Saccharomycotina</taxon>
        <taxon>Saccharomycetes</taxon>
        <taxon>Saccharomycetales</taxon>
        <taxon>Saccharomycetaceae</taxon>
        <taxon>Lachancea</taxon>
    </lineage>
</organism>
<dbReference type="OrthoDB" id="18320at2759"/>
<dbReference type="GO" id="GO:0005737">
    <property type="term" value="C:cytoplasm"/>
    <property type="evidence" value="ECO:0007669"/>
    <property type="project" value="GOC"/>
</dbReference>
<protein>
    <submittedName>
        <fullName evidence="1">LAQU0S03e01552g1_1</fullName>
    </submittedName>
</protein>
<gene>
    <name evidence="1" type="ORF">LAQU0_S03e01552g</name>
</gene>